<dbReference type="Proteomes" id="UP001396898">
    <property type="component" value="Unassembled WGS sequence"/>
</dbReference>
<dbReference type="EMBL" id="JAQQWI010000001">
    <property type="protein sequence ID" value="KAK8040700.1"/>
    <property type="molecule type" value="Genomic_DNA"/>
</dbReference>
<organism evidence="1 2">
    <name type="scientific">Apiospora marii</name>
    <dbReference type="NCBI Taxonomy" id="335849"/>
    <lineage>
        <taxon>Eukaryota</taxon>
        <taxon>Fungi</taxon>
        <taxon>Dikarya</taxon>
        <taxon>Ascomycota</taxon>
        <taxon>Pezizomycotina</taxon>
        <taxon>Sordariomycetes</taxon>
        <taxon>Xylariomycetidae</taxon>
        <taxon>Amphisphaeriales</taxon>
        <taxon>Apiosporaceae</taxon>
        <taxon>Apiospora</taxon>
    </lineage>
</organism>
<evidence type="ECO:0000313" key="2">
    <source>
        <dbReference type="Proteomes" id="UP001396898"/>
    </source>
</evidence>
<evidence type="ECO:0000313" key="1">
    <source>
        <dbReference type="EMBL" id="KAK8040700.1"/>
    </source>
</evidence>
<keyword evidence="2" id="KW-1185">Reference proteome</keyword>
<protein>
    <submittedName>
        <fullName evidence="1">Uncharacterized protein</fullName>
    </submittedName>
</protein>
<proteinExistence type="predicted"/>
<gene>
    <name evidence="1" type="ORF">PG991_000488</name>
</gene>
<comment type="caution">
    <text evidence="1">The sequence shown here is derived from an EMBL/GenBank/DDBJ whole genome shotgun (WGS) entry which is preliminary data.</text>
</comment>
<name>A0ABR1T414_9PEZI</name>
<reference evidence="1 2" key="1">
    <citation type="submission" date="2023-01" db="EMBL/GenBank/DDBJ databases">
        <title>Analysis of 21 Apiospora genomes using comparative genomics revels a genus with tremendous synthesis potential of carbohydrate active enzymes and secondary metabolites.</title>
        <authorList>
            <person name="Sorensen T."/>
        </authorList>
    </citation>
    <scope>NUCLEOTIDE SEQUENCE [LARGE SCALE GENOMIC DNA]</scope>
    <source>
        <strain evidence="1 2">CBS 20057</strain>
    </source>
</reference>
<accession>A0ABR1T414</accession>
<sequence>MPKLRYIPYKEAEVSLKTTYYSPLPDRQAPSGIGTRKLLEVPYAPWKADKKSREPIYPSTPFGKPSLLKAWAPWGFAVYRTDYSDDAAWRRMQRELEKHAIRRGLGRRGGDRLSLILRHRMVFFDEDRATLDGARRKDVRVMFAHWAAEELRRNWNITKDRPLPDLDSARGTDAQSPGYRAGARYNFCLMVDADALRSLDSKTPSVTILRKDISKIRESSSQTAAEVDKVHDAYLLPLHKYVGACRLLLSPENWYLKDE</sequence>